<feature type="transmembrane region" description="Helical" evidence="3">
    <location>
        <begin position="646"/>
        <end position="664"/>
    </location>
</feature>
<feature type="transmembrane region" description="Helical" evidence="3">
    <location>
        <begin position="41"/>
        <end position="62"/>
    </location>
</feature>
<feature type="transmembrane region" description="Helical" evidence="3">
    <location>
        <begin position="6"/>
        <end position="29"/>
    </location>
</feature>
<keyword evidence="3" id="KW-1133">Transmembrane helix</keyword>
<keyword evidence="3" id="KW-0812">Transmembrane</keyword>
<dbReference type="EMBL" id="LGCM01000053">
    <property type="protein sequence ID" value="KPL78637.1"/>
    <property type="molecule type" value="Genomic_DNA"/>
</dbReference>
<organism evidence="6 7">
    <name type="scientific">Levilinea saccharolytica</name>
    <dbReference type="NCBI Taxonomy" id="229921"/>
    <lineage>
        <taxon>Bacteria</taxon>
        <taxon>Bacillati</taxon>
        <taxon>Chloroflexota</taxon>
        <taxon>Anaerolineae</taxon>
        <taxon>Anaerolineales</taxon>
        <taxon>Anaerolineaceae</taxon>
        <taxon>Levilinea</taxon>
    </lineage>
</organism>
<feature type="transmembrane region" description="Helical" evidence="3">
    <location>
        <begin position="194"/>
        <end position="216"/>
    </location>
</feature>
<dbReference type="Pfam" id="PF01578">
    <property type="entry name" value="Cytochrom_C_asm"/>
    <property type="match status" value="1"/>
</dbReference>
<evidence type="ECO:0000256" key="1">
    <source>
        <dbReference type="ARBA" id="ARBA00009186"/>
    </source>
</evidence>
<dbReference type="Proteomes" id="UP000050501">
    <property type="component" value="Unassembled WGS sequence"/>
</dbReference>
<dbReference type="InterPro" id="IPR032523">
    <property type="entry name" value="CcmF_C"/>
</dbReference>
<evidence type="ECO:0000256" key="2">
    <source>
        <dbReference type="ARBA" id="ARBA00022748"/>
    </source>
</evidence>
<dbReference type="STRING" id="229921.ADN01_14535"/>
<feature type="transmembrane region" description="Helical" evidence="3">
    <location>
        <begin position="516"/>
        <end position="535"/>
    </location>
</feature>
<dbReference type="GO" id="GO:0015232">
    <property type="term" value="F:heme transmembrane transporter activity"/>
    <property type="evidence" value="ECO:0007669"/>
    <property type="project" value="InterPro"/>
</dbReference>
<name>A0A0P6X6E9_9CHLR</name>
<reference evidence="6 7" key="1">
    <citation type="submission" date="2015-07" db="EMBL/GenBank/DDBJ databases">
        <title>Genome sequence of Levilinea saccharolytica DSM 16555.</title>
        <authorList>
            <person name="Hemp J."/>
            <person name="Ward L.M."/>
            <person name="Pace L.A."/>
            <person name="Fischer W.W."/>
        </authorList>
    </citation>
    <scope>NUCLEOTIDE SEQUENCE [LARGE SCALE GENOMIC DNA]</scope>
    <source>
        <strain evidence="6 7">KIBI-1</strain>
    </source>
</reference>
<protein>
    <recommendedName>
        <fullName evidence="8">Cytochrome C biogenesis protein</fullName>
    </recommendedName>
</protein>
<feature type="transmembrane region" description="Helical" evidence="3">
    <location>
        <begin position="370"/>
        <end position="393"/>
    </location>
</feature>
<sequence>MLANFGFGALLLAFVISLYGIGAAIFGARKNSLAWVESARAAMLLTFPLITLTALALVTLLVRGDYQVQYVYNVTSSTMPLYLKITALWGGQAGSLLFWSWLLAAFASAVMLRRWDRDREFQPWVIAVSLVTLAFFLGMSVFLENPFERFWQTAGGQQVVALFQPAGALAVSPPDGRGLNPLLRHPGMIIHPPMLYLGFVSFVIPFAFGIAALITGRSDDRWIRVTRRWTLVAWLFLSLGLILGSRWAYDVLGWGGYWAWDPVEIAALNPWISGTAFLHSVMIQEKKGMFKRWNMILIILTFLLVILGTFLTRSGVLTSVHAFAQSAIGPLFFTFIALSAAISLGLLLWRWNEFRDEGQMTSLLSREALFLVNNLLFMGLLAVCFWGMIYPLISELFTGQKVTVGPPFYERATGPLWVALLALMGIAPLSAWGHSTAKTLGKALWLPALASLAAVGAVFASGVRSPWALAGFGLVALVVTVTLYDYIRGVRARMRSTGESPFVALWRLVGRYRRRYGGYIVHLGVVMMALGVIGIEMFQTETQGTLQRGESLRLGRYEVTFRSLAIFDTEDGRNVARAVMAVSRDGQPVGELYPRRDFYFDSGQPMTIPGLRSTMEDDVYILLVDWEPISTENATFKIYVNPLVNWLWLGGMVFIVGMMVAAWPSKEPELDERRAARRAAVKVAAVGD</sequence>
<dbReference type="PANTHER" id="PTHR43653:SF1">
    <property type="entry name" value="CYTOCHROME C-TYPE BIOGENESIS PROTEIN CCMF"/>
    <property type="match status" value="1"/>
</dbReference>
<feature type="transmembrane region" description="Helical" evidence="3">
    <location>
        <begin position="413"/>
        <end position="432"/>
    </location>
</feature>
<accession>A0A0P6X6E9</accession>
<dbReference type="InterPro" id="IPR002541">
    <property type="entry name" value="Cyt_c_assembly"/>
</dbReference>
<feature type="transmembrane region" description="Helical" evidence="3">
    <location>
        <begin position="444"/>
        <end position="461"/>
    </location>
</feature>
<evidence type="ECO:0000256" key="3">
    <source>
        <dbReference type="SAM" id="Phobius"/>
    </source>
</evidence>
<gene>
    <name evidence="6" type="ORF">ADN01_14535</name>
</gene>
<dbReference type="AlphaFoldDB" id="A0A0P6X6E9"/>
<keyword evidence="7" id="KW-1185">Reference proteome</keyword>
<feature type="transmembrane region" description="Helical" evidence="3">
    <location>
        <begin position="328"/>
        <end position="349"/>
    </location>
</feature>
<feature type="transmembrane region" description="Helical" evidence="3">
    <location>
        <begin position="228"/>
        <end position="249"/>
    </location>
</feature>
<comment type="caution">
    <text evidence="6">The sequence shown here is derived from an EMBL/GenBank/DDBJ whole genome shotgun (WGS) entry which is preliminary data.</text>
</comment>
<dbReference type="Pfam" id="PF16327">
    <property type="entry name" value="CcmF_C"/>
    <property type="match status" value="1"/>
</dbReference>
<dbReference type="OrthoDB" id="9761451at2"/>
<dbReference type="PRINTS" id="PR01410">
    <property type="entry name" value="CCBIOGENESIS"/>
</dbReference>
<dbReference type="GO" id="GO:0017004">
    <property type="term" value="P:cytochrome complex assembly"/>
    <property type="evidence" value="ECO:0007669"/>
    <property type="project" value="UniProtKB-KW"/>
</dbReference>
<dbReference type="GO" id="GO:0016020">
    <property type="term" value="C:membrane"/>
    <property type="evidence" value="ECO:0007669"/>
    <property type="project" value="InterPro"/>
</dbReference>
<evidence type="ECO:0008006" key="8">
    <source>
        <dbReference type="Google" id="ProtNLM"/>
    </source>
</evidence>
<dbReference type="GO" id="GO:0020037">
    <property type="term" value="F:heme binding"/>
    <property type="evidence" value="ECO:0007669"/>
    <property type="project" value="InterPro"/>
</dbReference>
<keyword evidence="2" id="KW-0201">Cytochrome c-type biogenesis</keyword>
<proteinExistence type="inferred from homology"/>
<feature type="transmembrane region" description="Helical" evidence="3">
    <location>
        <begin position="265"/>
        <end position="283"/>
    </location>
</feature>
<feature type="domain" description="Cytochrome c assembly protein" evidence="4">
    <location>
        <begin position="89"/>
        <end position="314"/>
    </location>
</feature>
<comment type="similarity">
    <text evidence="1">Belongs to the CcmF/CycK/Ccl1/NrfE/CcsA family.</text>
</comment>
<evidence type="ECO:0000259" key="4">
    <source>
        <dbReference type="Pfam" id="PF01578"/>
    </source>
</evidence>
<feature type="transmembrane region" description="Helical" evidence="3">
    <location>
        <begin position="82"/>
        <end position="112"/>
    </location>
</feature>
<evidence type="ECO:0000313" key="6">
    <source>
        <dbReference type="EMBL" id="KPL78637.1"/>
    </source>
</evidence>
<feature type="transmembrane region" description="Helical" evidence="3">
    <location>
        <begin position="295"/>
        <end position="316"/>
    </location>
</feature>
<dbReference type="PANTHER" id="PTHR43653">
    <property type="entry name" value="CYTOCHROME C ASSEMBLY PROTEIN-RELATED"/>
    <property type="match status" value="1"/>
</dbReference>
<evidence type="ECO:0000259" key="5">
    <source>
        <dbReference type="Pfam" id="PF16327"/>
    </source>
</evidence>
<feature type="transmembrane region" description="Helical" evidence="3">
    <location>
        <begin position="124"/>
        <end position="143"/>
    </location>
</feature>
<dbReference type="InterPro" id="IPR003567">
    <property type="entry name" value="Cyt_c_biogenesis"/>
</dbReference>
<dbReference type="RefSeq" id="WP_062417314.1">
    <property type="nucleotide sequence ID" value="NZ_DF967974.1"/>
</dbReference>
<dbReference type="PATRIC" id="fig|229921.5.peg.2826"/>
<keyword evidence="3" id="KW-0472">Membrane</keyword>
<feature type="domain" description="Cytochrome c-type biogenesis protein CcmF C-terminal" evidence="5">
    <location>
        <begin position="335"/>
        <end position="662"/>
    </location>
</feature>
<feature type="transmembrane region" description="Helical" evidence="3">
    <location>
        <begin position="467"/>
        <end position="487"/>
    </location>
</feature>
<evidence type="ECO:0000313" key="7">
    <source>
        <dbReference type="Proteomes" id="UP000050501"/>
    </source>
</evidence>